<keyword evidence="2" id="KW-1185">Reference proteome</keyword>
<dbReference type="KEGG" id="vzi:G5S32_05185"/>
<proteinExistence type="predicted"/>
<accession>A0A6G7CH34</accession>
<evidence type="ECO:0000313" key="1">
    <source>
        <dbReference type="EMBL" id="QIH41425.1"/>
    </source>
</evidence>
<dbReference type="Proteomes" id="UP000503003">
    <property type="component" value="Chromosome 1"/>
</dbReference>
<dbReference type="InterPro" id="IPR048188">
    <property type="entry name" value="YmfL-like"/>
</dbReference>
<dbReference type="AlphaFoldDB" id="A0A6G7CH34"/>
<organism evidence="1 2">
    <name type="scientific">Vibrio ziniensis</name>
    <dbReference type="NCBI Taxonomy" id="2711221"/>
    <lineage>
        <taxon>Bacteria</taxon>
        <taxon>Pseudomonadati</taxon>
        <taxon>Pseudomonadota</taxon>
        <taxon>Gammaproteobacteria</taxon>
        <taxon>Vibrionales</taxon>
        <taxon>Vibrionaceae</taxon>
        <taxon>Vibrio</taxon>
    </lineage>
</organism>
<name>A0A6G7CH34_9VIBR</name>
<dbReference type="GO" id="GO:0003677">
    <property type="term" value="F:DNA binding"/>
    <property type="evidence" value="ECO:0007669"/>
    <property type="project" value="InterPro"/>
</dbReference>
<evidence type="ECO:0000313" key="2">
    <source>
        <dbReference type="Proteomes" id="UP000503003"/>
    </source>
</evidence>
<dbReference type="RefSeq" id="WP_165311016.1">
    <property type="nucleotide sequence ID" value="NZ_CP049331.1"/>
</dbReference>
<dbReference type="InterPro" id="IPR009679">
    <property type="entry name" value="Phage_186_CII-like"/>
</dbReference>
<reference evidence="1 2" key="1">
    <citation type="submission" date="2020-02" db="EMBL/GenBank/DDBJ databases">
        <title>A complete genome of a marine bacterium Vibrio sp. ZWAL4003 isolated from the mangrove sediment with the ability to degrade polysaccharides.</title>
        <authorList>
            <person name="Wu J."/>
            <person name="Qu W."/>
            <person name="Zeng R."/>
        </authorList>
    </citation>
    <scope>NUCLEOTIDE SEQUENCE [LARGE SCALE GENOMIC DNA]</scope>
    <source>
        <strain evidence="1 2">ZWAL4003</strain>
    </source>
</reference>
<gene>
    <name evidence="1" type="ORF">G5S32_05185</name>
</gene>
<evidence type="ECO:0008006" key="3">
    <source>
        <dbReference type="Google" id="ProtNLM"/>
    </source>
</evidence>
<protein>
    <recommendedName>
        <fullName evidence="3">XRE family transcriptional regulator</fullName>
    </recommendedName>
</protein>
<dbReference type="NCBIfam" id="NF041471">
    <property type="entry name" value="phage_reg_YmfL"/>
    <property type="match status" value="1"/>
</dbReference>
<dbReference type="EMBL" id="CP049331">
    <property type="protein sequence ID" value="QIH41425.1"/>
    <property type="molecule type" value="Genomic_DNA"/>
</dbReference>
<sequence length="157" mass="17882">MEAQAEIHIGLRTAVKDSERFVQGTRGTVAANLGYSYDQYNNRLKMNKGTKFFSLEELVDIVDFTQSPCIAAFFADRAGFMVVEKPLLGKLDNVDMFDCHLHLNAVKGLLDKTIEEAKADGVFDEKERKDIAQLKREYQTTFEAFMLKLDALYAEER</sequence>
<dbReference type="Pfam" id="PF06892">
    <property type="entry name" value="Phage_CP76"/>
    <property type="match status" value="1"/>
</dbReference>